<dbReference type="OrthoDB" id="1896086at2759"/>
<dbReference type="EMBL" id="ML977337">
    <property type="protein sequence ID" value="KAF2110782.1"/>
    <property type="molecule type" value="Genomic_DNA"/>
</dbReference>
<reference evidence="1" key="1">
    <citation type="journal article" date="2020" name="Stud. Mycol.">
        <title>101 Dothideomycetes genomes: a test case for predicting lifestyles and emergence of pathogens.</title>
        <authorList>
            <person name="Haridas S."/>
            <person name="Albert R."/>
            <person name="Binder M."/>
            <person name="Bloem J."/>
            <person name="Labutti K."/>
            <person name="Salamov A."/>
            <person name="Andreopoulos B."/>
            <person name="Baker S."/>
            <person name="Barry K."/>
            <person name="Bills G."/>
            <person name="Bluhm B."/>
            <person name="Cannon C."/>
            <person name="Castanera R."/>
            <person name="Culley D."/>
            <person name="Daum C."/>
            <person name="Ezra D."/>
            <person name="Gonzalez J."/>
            <person name="Henrissat B."/>
            <person name="Kuo A."/>
            <person name="Liang C."/>
            <person name="Lipzen A."/>
            <person name="Lutzoni F."/>
            <person name="Magnuson J."/>
            <person name="Mondo S."/>
            <person name="Nolan M."/>
            <person name="Ohm R."/>
            <person name="Pangilinan J."/>
            <person name="Park H.-J."/>
            <person name="Ramirez L."/>
            <person name="Alfaro M."/>
            <person name="Sun H."/>
            <person name="Tritt A."/>
            <person name="Yoshinaga Y."/>
            <person name="Zwiers L.-H."/>
            <person name="Turgeon B."/>
            <person name="Goodwin S."/>
            <person name="Spatafora J."/>
            <person name="Crous P."/>
            <person name="Grigoriev I."/>
        </authorList>
    </citation>
    <scope>NUCLEOTIDE SEQUENCE</scope>
    <source>
        <strain evidence="1">CBS 627.86</strain>
    </source>
</reference>
<proteinExistence type="predicted"/>
<gene>
    <name evidence="1" type="ORF">BDV96DRAFT_199463</name>
</gene>
<protein>
    <submittedName>
        <fullName evidence="1">Uncharacterized protein</fullName>
    </submittedName>
</protein>
<dbReference type="Proteomes" id="UP000799770">
    <property type="component" value="Unassembled WGS sequence"/>
</dbReference>
<dbReference type="AlphaFoldDB" id="A0A6A5YUG7"/>
<dbReference type="Pfam" id="PF18647">
    <property type="entry name" value="Fungal_lectin_2"/>
    <property type="match status" value="1"/>
</dbReference>
<sequence>MYWAASKLAEATHVSGTPALTPTSSATPTPTPTASLNCVGLATSGTKYVARNTVRDAIDVYCQKFEYTRSIPGPGVGTYFLNTPETLEIGVTGGLFSDNGVPTPDDCRIRLYDLLDGCDTNEDGGNPMNWKAGGYTRIDGWNYTITPLHDRPQYPAQASAYCYYYGDCPSKKKWCEIQIWGLGWGSTDFGKNLSTAFENSQHLPGLLNRPPLSKSYPWDLTNFDTSFKYELNEKSRQNSQQFEWHVAFNTTTNLINGKYVVEHVPIIMKSAANLGDAPFDAKCDTIFPVS</sequence>
<name>A0A6A5YUG7_9PLEO</name>
<organism evidence="1 2">
    <name type="scientific">Lophiotrema nucula</name>
    <dbReference type="NCBI Taxonomy" id="690887"/>
    <lineage>
        <taxon>Eukaryota</taxon>
        <taxon>Fungi</taxon>
        <taxon>Dikarya</taxon>
        <taxon>Ascomycota</taxon>
        <taxon>Pezizomycotina</taxon>
        <taxon>Dothideomycetes</taxon>
        <taxon>Pleosporomycetidae</taxon>
        <taxon>Pleosporales</taxon>
        <taxon>Lophiotremataceae</taxon>
        <taxon>Lophiotrema</taxon>
    </lineage>
</organism>
<evidence type="ECO:0000313" key="2">
    <source>
        <dbReference type="Proteomes" id="UP000799770"/>
    </source>
</evidence>
<accession>A0A6A5YUG7</accession>
<evidence type="ECO:0000313" key="1">
    <source>
        <dbReference type="EMBL" id="KAF2110782.1"/>
    </source>
</evidence>
<keyword evidence="2" id="KW-1185">Reference proteome</keyword>